<proteinExistence type="predicted"/>
<evidence type="ECO:0000313" key="2">
    <source>
        <dbReference type="EMBL" id="KAJ4492525.1"/>
    </source>
</evidence>
<protein>
    <submittedName>
        <fullName evidence="1">Uncharacterized protein</fullName>
    </submittedName>
</protein>
<organism evidence="1 3">
    <name type="scientific">Lentinula lateritia</name>
    <dbReference type="NCBI Taxonomy" id="40482"/>
    <lineage>
        <taxon>Eukaryota</taxon>
        <taxon>Fungi</taxon>
        <taxon>Dikarya</taxon>
        <taxon>Basidiomycota</taxon>
        <taxon>Agaricomycotina</taxon>
        <taxon>Agaricomycetes</taxon>
        <taxon>Agaricomycetidae</taxon>
        <taxon>Agaricales</taxon>
        <taxon>Marasmiineae</taxon>
        <taxon>Omphalotaceae</taxon>
        <taxon>Lentinula</taxon>
    </lineage>
</organism>
<accession>A0ABQ8V2Q2</accession>
<sequence length="71" mass="7845">MVQWLAADSSTLKRKALSQPDGVVFDVHNIPDALDPEVPIDASVFPNDNRTRAALHAPTSKDWALDFDLPF</sequence>
<dbReference type="EMBL" id="JANVFT010000095">
    <property type="protein sequence ID" value="KAJ4469658.1"/>
    <property type="molecule type" value="Genomic_DNA"/>
</dbReference>
<name>A0ABQ8V2Q2_9AGAR</name>
<dbReference type="Proteomes" id="UP001150217">
    <property type="component" value="Unassembled WGS sequence"/>
</dbReference>
<comment type="caution">
    <text evidence="1">The sequence shown here is derived from an EMBL/GenBank/DDBJ whole genome shotgun (WGS) entry which is preliminary data.</text>
</comment>
<evidence type="ECO:0000313" key="3">
    <source>
        <dbReference type="Proteomes" id="UP001150217"/>
    </source>
</evidence>
<keyword evidence="3" id="KW-1185">Reference proteome</keyword>
<dbReference type="EMBL" id="JANVFT010000037">
    <property type="protein sequence ID" value="KAJ4492525.1"/>
    <property type="molecule type" value="Genomic_DNA"/>
</dbReference>
<reference evidence="1" key="1">
    <citation type="submission" date="2022-08" db="EMBL/GenBank/DDBJ databases">
        <title>A Global Phylogenomic Analysis of the Shiitake Genus Lentinula.</title>
        <authorList>
            <consortium name="DOE Joint Genome Institute"/>
            <person name="Sierra-Patev S."/>
            <person name="Min B."/>
            <person name="Naranjo-Ortiz M."/>
            <person name="Looney B."/>
            <person name="Konkel Z."/>
            <person name="Slot J.C."/>
            <person name="Sakamoto Y."/>
            <person name="Steenwyk J.L."/>
            <person name="Rokas A."/>
            <person name="Carro J."/>
            <person name="Camarero S."/>
            <person name="Ferreira P."/>
            <person name="Molpeceres G."/>
            <person name="Ruiz-Duenas F.J."/>
            <person name="Serrano A."/>
            <person name="Henrissat B."/>
            <person name="Drula E."/>
            <person name="Hughes K.W."/>
            <person name="Mata J.L."/>
            <person name="Ishikawa N.K."/>
            <person name="Vargas-Isla R."/>
            <person name="Ushijima S."/>
            <person name="Smith C.A."/>
            <person name="Ahrendt S."/>
            <person name="Andreopoulos W."/>
            <person name="He G."/>
            <person name="Labutti K."/>
            <person name="Lipzen A."/>
            <person name="Ng V."/>
            <person name="Riley R."/>
            <person name="Sandor L."/>
            <person name="Barry K."/>
            <person name="Martinez A.T."/>
            <person name="Xiao Y."/>
            <person name="Gibbons J.G."/>
            <person name="Terashima K."/>
            <person name="Grigoriev I.V."/>
            <person name="Hibbett D.S."/>
        </authorList>
    </citation>
    <scope>NUCLEOTIDE SEQUENCE</scope>
    <source>
        <strain evidence="1">RHP3577 ss4</strain>
    </source>
</reference>
<evidence type="ECO:0000313" key="1">
    <source>
        <dbReference type="EMBL" id="KAJ4469658.1"/>
    </source>
</evidence>
<gene>
    <name evidence="2" type="ORF">C8R41DRAFT_919837</name>
    <name evidence="1" type="ORF">C8R41DRAFT_925109</name>
</gene>